<dbReference type="SUPFAM" id="SSF51905">
    <property type="entry name" value="FAD/NAD(P)-binding domain"/>
    <property type="match status" value="1"/>
</dbReference>
<dbReference type="Pfam" id="PF01593">
    <property type="entry name" value="Amino_oxidase"/>
    <property type="match status" value="1"/>
</dbReference>
<dbReference type="AlphaFoldDB" id="C5MIL8"/>
<evidence type="ECO:0000259" key="1">
    <source>
        <dbReference type="Pfam" id="PF01593"/>
    </source>
</evidence>
<dbReference type="GO" id="GO:0015940">
    <property type="term" value="P:pantothenate biosynthetic process"/>
    <property type="evidence" value="ECO:0007669"/>
    <property type="project" value="EnsemblFungi"/>
</dbReference>
<dbReference type="GeneID" id="8296026"/>
<organism evidence="2 3">
    <name type="scientific">Candida tropicalis (strain ATCC MYA-3404 / T1)</name>
    <name type="common">Yeast</name>
    <dbReference type="NCBI Taxonomy" id="294747"/>
    <lineage>
        <taxon>Eukaryota</taxon>
        <taxon>Fungi</taxon>
        <taxon>Dikarya</taxon>
        <taxon>Ascomycota</taxon>
        <taxon>Saccharomycotina</taxon>
        <taxon>Pichiomycetes</taxon>
        <taxon>Debaryomycetaceae</taxon>
        <taxon>Candida/Lodderomyces clade</taxon>
        <taxon>Candida</taxon>
    </lineage>
</organism>
<feature type="domain" description="Amine oxidase" evidence="1">
    <location>
        <begin position="15"/>
        <end position="477"/>
    </location>
</feature>
<proteinExistence type="predicted"/>
<dbReference type="RefSeq" id="XP_002546433.1">
    <property type="nucleotide sequence ID" value="XM_002546387.1"/>
</dbReference>
<dbReference type="GO" id="GO:0046592">
    <property type="term" value="F:polyamine oxidase activity"/>
    <property type="evidence" value="ECO:0007669"/>
    <property type="project" value="EnsemblFungi"/>
</dbReference>
<dbReference type="InterPro" id="IPR050281">
    <property type="entry name" value="Flavin_monoamine_oxidase"/>
</dbReference>
<name>C5MIL8_CANTT</name>
<dbReference type="KEGG" id="ctp:CTRG_05911"/>
<dbReference type="InterPro" id="IPR036188">
    <property type="entry name" value="FAD/NAD-bd_sf"/>
</dbReference>
<dbReference type="eggNOG" id="KOG0029">
    <property type="taxonomic scope" value="Eukaryota"/>
</dbReference>
<accession>C5MIL8</accession>
<evidence type="ECO:0000313" key="2">
    <source>
        <dbReference type="EMBL" id="EER30512.1"/>
    </source>
</evidence>
<dbReference type="OrthoDB" id="5046242at2759"/>
<dbReference type="Proteomes" id="UP000002037">
    <property type="component" value="Unassembled WGS sequence"/>
</dbReference>
<dbReference type="Gene3D" id="3.90.660.10">
    <property type="match status" value="1"/>
</dbReference>
<reference evidence="2 3" key="1">
    <citation type="journal article" date="2009" name="Nature">
        <title>Evolution of pathogenicity and sexual reproduction in eight Candida genomes.</title>
        <authorList>
            <person name="Butler G."/>
            <person name="Rasmussen M.D."/>
            <person name="Lin M.F."/>
            <person name="Santos M.A."/>
            <person name="Sakthikumar S."/>
            <person name="Munro C.A."/>
            <person name="Rheinbay E."/>
            <person name="Grabherr M."/>
            <person name="Forche A."/>
            <person name="Reedy J.L."/>
            <person name="Agrafioti I."/>
            <person name="Arnaud M.B."/>
            <person name="Bates S."/>
            <person name="Brown A.J."/>
            <person name="Brunke S."/>
            <person name="Costanzo M.C."/>
            <person name="Fitzpatrick D.A."/>
            <person name="de Groot P.W."/>
            <person name="Harris D."/>
            <person name="Hoyer L.L."/>
            <person name="Hube B."/>
            <person name="Klis F.M."/>
            <person name="Kodira C."/>
            <person name="Lennard N."/>
            <person name="Logue M.E."/>
            <person name="Martin R."/>
            <person name="Neiman A.M."/>
            <person name="Nikolaou E."/>
            <person name="Quail M.A."/>
            <person name="Quinn J."/>
            <person name="Santos M.C."/>
            <person name="Schmitzberger F.F."/>
            <person name="Sherlock G."/>
            <person name="Shah P."/>
            <person name="Silverstein K.A."/>
            <person name="Skrzypek M.S."/>
            <person name="Soll D."/>
            <person name="Staggs R."/>
            <person name="Stansfield I."/>
            <person name="Stumpf M.P."/>
            <person name="Sudbery P.E."/>
            <person name="Srikantha T."/>
            <person name="Zeng Q."/>
            <person name="Berman J."/>
            <person name="Berriman M."/>
            <person name="Heitman J."/>
            <person name="Gow N.A."/>
            <person name="Lorenz M.C."/>
            <person name="Birren B.W."/>
            <person name="Kellis M."/>
            <person name="Cuomo C.A."/>
        </authorList>
    </citation>
    <scope>NUCLEOTIDE SEQUENCE [LARGE SCALE GENOMIC DNA]</scope>
    <source>
        <strain evidence="3">ATCC MYA-3404 / T1</strain>
    </source>
</reference>
<sequence length="484" mass="54740">MSSRTTRVTIIGAGISGLKAAESLLSNSKFTANDIVILEAQDRIGGRLKTTDQSQSKLGIQYDLGASWFHDSLNNIVLNDMINQELLDVKNDVYYDDKDVQAYSSKGKVPIVDKQLNRVLEDIEKFIDLHFHDSINTPDLSLHDIVAKFFDDRDKFLTPEQKQYCGRMMRYLELWFGICWDKISGKYAVMDHQGRNLLNKKGYGFLVESLARNIPESSLLLNQEVKRIVRNNKEGTKKVSVETTNGLKVFSDYLIVTVPHSVLALEPNLAHGIEWEPKLPQNMMDAFNSIHFGALGKVVFEFDSIFWDNEQDRFQIIANELKTPDGLSDKLDQLPDPFTYPAYVVNFSRVHGKSTKGSLVILMQAPLTNYLEAHPEQAWLYYKPMLQQLAVGTDVTIPDPINTIVTDWTVNPWARGSYSAMFTDDDPSDLIIQLSGEFESCGIRESYIRFAGEHTISDGAGCVHGAYNSGIREAQWILNDLHLE</sequence>
<dbReference type="STRING" id="294747.C5MIL8"/>
<dbReference type="VEuPathDB" id="FungiDB:CTRG_05911"/>
<keyword evidence="3" id="KW-1185">Reference proteome</keyword>
<dbReference type="InterPro" id="IPR002937">
    <property type="entry name" value="Amino_oxidase"/>
</dbReference>
<protein>
    <submittedName>
        <fullName evidence="2">Corticosteroid-binding protein</fullName>
    </submittedName>
</protein>
<gene>
    <name evidence="2" type="ORF">CTRG_05911</name>
</gene>
<dbReference type="EMBL" id="GG692404">
    <property type="protein sequence ID" value="EER30512.1"/>
    <property type="molecule type" value="Genomic_DNA"/>
</dbReference>
<dbReference type="SUPFAM" id="SSF54373">
    <property type="entry name" value="FAD-linked reductases, C-terminal domain"/>
    <property type="match status" value="1"/>
</dbReference>
<dbReference type="Gene3D" id="3.50.50.60">
    <property type="entry name" value="FAD/NAD(P)-binding domain"/>
    <property type="match status" value="1"/>
</dbReference>
<dbReference type="GO" id="GO:0046208">
    <property type="term" value="P:spermine catabolic process"/>
    <property type="evidence" value="ECO:0007669"/>
    <property type="project" value="EnsemblFungi"/>
</dbReference>
<evidence type="ECO:0000313" key="3">
    <source>
        <dbReference type="Proteomes" id="UP000002037"/>
    </source>
</evidence>
<dbReference type="PANTHER" id="PTHR10742">
    <property type="entry name" value="FLAVIN MONOAMINE OXIDASE"/>
    <property type="match status" value="1"/>
</dbReference>
<dbReference type="PANTHER" id="PTHR10742:SF410">
    <property type="entry name" value="LYSINE-SPECIFIC HISTONE DEMETHYLASE 2"/>
    <property type="match status" value="1"/>
</dbReference>
<dbReference type="HOGENOM" id="CLU_004498_10_1_1"/>